<comment type="caution">
    <text evidence="1">The sequence shown here is derived from an EMBL/GenBank/DDBJ whole genome shotgun (WGS) entry which is preliminary data.</text>
</comment>
<evidence type="ECO:0000313" key="2">
    <source>
        <dbReference type="Proteomes" id="UP000307720"/>
    </source>
</evidence>
<gene>
    <name evidence="1" type="ORF">E5357_16105</name>
</gene>
<sequence>MGLYDEVVEVPRRTMVLFFVVDTSGSMNGAKIGTVNSAIEEIVPELKDISETNADAQIKVATLSFSTGAQWIDSAPVAAENFRWNYLDANGVTDLGEACMQLNEKLSRNAFMSDATGSFAPAIFLMSDGEPTDNYKHGLEKLKQNNWFKKAIKVAVAIGDDANKTVLADFTGNIEAVITVRTPEALKKWIQFVSVRASEIGSKSSNAGSGTGSESSDGGSEIVSKQDEFIEEIKAQTETAEAAEWDSFDDDGMVW</sequence>
<keyword evidence="2" id="KW-1185">Reference proteome</keyword>
<proteinExistence type="predicted"/>
<organism evidence="1 2">
    <name type="scientific">Hominisplanchenecus murintestinalis</name>
    <dbReference type="NCBI Taxonomy" id="2941517"/>
    <lineage>
        <taxon>Bacteria</taxon>
        <taxon>Bacillati</taxon>
        <taxon>Bacillota</taxon>
        <taxon>Clostridia</taxon>
        <taxon>Lachnospirales</taxon>
        <taxon>Lachnospiraceae</taxon>
        <taxon>Hominisplanchenecus</taxon>
    </lineage>
</organism>
<dbReference type="Proteomes" id="UP000307720">
    <property type="component" value="Unassembled WGS sequence"/>
</dbReference>
<name>A0AC61QVK3_9FIRM</name>
<dbReference type="EMBL" id="SRZB01000062">
    <property type="protein sequence ID" value="TGX96448.1"/>
    <property type="molecule type" value="Genomic_DNA"/>
</dbReference>
<protein>
    <submittedName>
        <fullName evidence="1">VWA domain-containing protein</fullName>
    </submittedName>
</protein>
<accession>A0AC61QVK3</accession>
<reference evidence="1" key="1">
    <citation type="submission" date="2019-04" db="EMBL/GenBank/DDBJ databases">
        <title>Microbes associate with the intestines of laboratory mice.</title>
        <authorList>
            <person name="Navarre W."/>
            <person name="Wong E."/>
            <person name="Huang K."/>
            <person name="Tropini C."/>
            <person name="Ng K."/>
            <person name="Yu B."/>
        </authorList>
    </citation>
    <scope>NUCLEOTIDE SEQUENCE</scope>
    <source>
        <strain evidence="1">NM72_1-8</strain>
    </source>
</reference>
<evidence type="ECO:0000313" key="1">
    <source>
        <dbReference type="EMBL" id="TGX96448.1"/>
    </source>
</evidence>